<dbReference type="PANTHER" id="PTHR16675">
    <property type="entry name" value="MHC CLASS I-RELATED"/>
    <property type="match status" value="1"/>
</dbReference>
<keyword evidence="6" id="KW-1133">Transmembrane helix</keyword>
<reference evidence="9" key="1">
    <citation type="submission" date="2025-08" db="UniProtKB">
        <authorList>
            <consortium name="RefSeq"/>
        </authorList>
    </citation>
    <scope>IDENTIFICATION</scope>
</reference>
<dbReference type="GO" id="GO:0006955">
    <property type="term" value="P:immune response"/>
    <property type="evidence" value="ECO:0007669"/>
    <property type="project" value="TreeGrafter"/>
</dbReference>
<dbReference type="GO" id="GO:0042612">
    <property type="term" value="C:MHC class I protein complex"/>
    <property type="evidence" value="ECO:0007669"/>
    <property type="project" value="UniProtKB-KW"/>
</dbReference>
<dbReference type="KEGG" id="tmu:101346884"/>
<dbReference type="GO" id="GO:0002486">
    <property type="term" value="P:antigen processing and presentation of endogenous peptide antigen via MHC class I via ER pathway, TAP-independent"/>
    <property type="evidence" value="ECO:0007669"/>
    <property type="project" value="TreeGrafter"/>
</dbReference>
<dbReference type="GO" id="GO:0005615">
    <property type="term" value="C:extracellular space"/>
    <property type="evidence" value="ECO:0007669"/>
    <property type="project" value="TreeGrafter"/>
</dbReference>
<accession>A0A2Y9QCX5</accession>
<name>A0A2Y9QCX5_TRIMA</name>
<dbReference type="InterPro" id="IPR013783">
    <property type="entry name" value="Ig-like_fold"/>
</dbReference>
<dbReference type="SMART" id="SM00407">
    <property type="entry name" value="IGc1"/>
    <property type="match status" value="1"/>
</dbReference>
<evidence type="ECO:0000256" key="2">
    <source>
        <dbReference type="ARBA" id="ARBA00022451"/>
    </source>
</evidence>
<dbReference type="GO" id="GO:0042605">
    <property type="term" value="F:peptide antigen binding"/>
    <property type="evidence" value="ECO:0007669"/>
    <property type="project" value="TreeGrafter"/>
</dbReference>
<dbReference type="RefSeq" id="XP_023581055.1">
    <property type="nucleotide sequence ID" value="XM_023725287.1"/>
</dbReference>
<sequence length="180" mass="20852">MTKCKCARGWCGLALQLYLERKYMEWLVRYLEKGKETLQRTDPPPNTPVTHHAISDSEVTLRCWAQSFYLVEIALTLQWDREDQTQDTELVETRPVGYRTFQKWVAIVVPSEEEKRYKGLLETLSLRWDPHSQLIIPIMGIIADLVLLGAVVAGVVLWRKKSSCIEVWSLSFLDGFKPQI</sequence>
<dbReference type="InParanoid" id="A0A2Y9QCX5"/>
<dbReference type="GO" id="GO:0098553">
    <property type="term" value="C:lumenal side of endoplasmic reticulum membrane"/>
    <property type="evidence" value="ECO:0007669"/>
    <property type="project" value="UniProtKB-ARBA"/>
</dbReference>
<dbReference type="InterPro" id="IPR050208">
    <property type="entry name" value="MHC_class-I_related"/>
</dbReference>
<dbReference type="GO" id="GO:0005102">
    <property type="term" value="F:signaling receptor binding"/>
    <property type="evidence" value="ECO:0007669"/>
    <property type="project" value="TreeGrafter"/>
</dbReference>
<evidence type="ECO:0000313" key="9">
    <source>
        <dbReference type="RefSeq" id="XP_023581055.1"/>
    </source>
</evidence>
<keyword evidence="2" id="KW-0490">MHC I</keyword>
<evidence type="ECO:0000256" key="4">
    <source>
        <dbReference type="ARBA" id="ARBA00023136"/>
    </source>
</evidence>
<dbReference type="PANTHER" id="PTHR16675:SF251">
    <property type="entry name" value="HLA CLASS I HISTOCOMPATIBILITY ANTIGEN, C ALPHA CHAIN"/>
    <property type="match status" value="1"/>
</dbReference>
<dbReference type="AlphaFoldDB" id="A0A2Y9QCX5"/>
<evidence type="ECO:0000256" key="3">
    <source>
        <dbReference type="ARBA" id="ARBA00022859"/>
    </source>
</evidence>
<keyword evidence="5" id="KW-0325">Glycoprotein</keyword>
<proteinExistence type="predicted"/>
<dbReference type="GO" id="GO:0002476">
    <property type="term" value="P:antigen processing and presentation of endogenous peptide antigen via MHC class Ib"/>
    <property type="evidence" value="ECO:0007669"/>
    <property type="project" value="TreeGrafter"/>
</dbReference>
<feature type="domain" description="Immunoglobulin C1-set" evidence="7">
    <location>
        <begin position="58"/>
        <end position="123"/>
    </location>
</feature>
<organism evidence="8 9">
    <name type="scientific">Trichechus manatus latirostris</name>
    <name type="common">Florida manatee</name>
    <dbReference type="NCBI Taxonomy" id="127582"/>
    <lineage>
        <taxon>Eukaryota</taxon>
        <taxon>Metazoa</taxon>
        <taxon>Chordata</taxon>
        <taxon>Craniata</taxon>
        <taxon>Vertebrata</taxon>
        <taxon>Euteleostomi</taxon>
        <taxon>Mammalia</taxon>
        <taxon>Eutheria</taxon>
        <taxon>Afrotheria</taxon>
        <taxon>Sirenia</taxon>
        <taxon>Trichechidae</taxon>
        <taxon>Trichechus</taxon>
    </lineage>
</organism>
<feature type="transmembrane region" description="Helical" evidence="6">
    <location>
        <begin position="134"/>
        <end position="158"/>
    </location>
</feature>
<dbReference type="GO" id="GO:0001916">
    <property type="term" value="P:positive regulation of T cell mediated cytotoxicity"/>
    <property type="evidence" value="ECO:0007669"/>
    <property type="project" value="TreeGrafter"/>
</dbReference>
<gene>
    <name evidence="9" type="primary">LOC101346884</name>
</gene>
<dbReference type="InterPro" id="IPR036179">
    <property type="entry name" value="Ig-like_dom_sf"/>
</dbReference>
<keyword evidence="6" id="KW-0812">Transmembrane</keyword>
<dbReference type="Gene3D" id="2.60.40.10">
    <property type="entry name" value="Immunoglobulins"/>
    <property type="match status" value="1"/>
</dbReference>
<comment type="subcellular location">
    <subcellularLocation>
        <location evidence="1">Membrane</location>
        <topology evidence="1">Single-pass membrane protein</topology>
    </subcellularLocation>
</comment>
<evidence type="ECO:0000256" key="6">
    <source>
        <dbReference type="SAM" id="Phobius"/>
    </source>
</evidence>
<dbReference type="GeneID" id="101346884"/>
<keyword evidence="4 6" id="KW-0472">Membrane</keyword>
<protein>
    <submittedName>
        <fullName evidence="9">HLA class I histocompatibility antigen, A-80 alpha chain-like</fullName>
    </submittedName>
</protein>
<dbReference type="Proteomes" id="UP000248480">
    <property type="component" value="Unplaced"/>
</dbReference>
<evidence type="ECO:0000256" key="5">
    <source>
        <dbReference type="ARBA" id="ARBA00023180"/>
    </source>
</evidence>
<dbReference type="GO" id="GO:0009897">
    <property type="term" value="C:external side of plasma membrane"/>
    <property type="evidence" value="ECO:0007669"/>
    <property type="project" value="TreeGrafter"/>
</dbReference>
<dbReference type="InterPro" id="IPR003597">
    <property type="entry name" value="Ig_C1-set"/>
</dbReference>
<evidence type="ECO:0000259" key="7">
    <source>
        <dbReference type="SMART" id="SM00407"/>
    </source>
</evidence>
<keyword evidence="3" id="KW-0391">Immunity</keyword>
<dbReference type="GO" id="GO:0030670">
    <property type="term" value="C:phagocytic vesicle membrane"/>
    <property type="evidence" value="ECO:0007669"/>
    <property type="project" value="UniProtKB-ARBA"/>
</dbReference>
<keyword evidence="8" id="KW-1185">Reference proteome</keyword>
<evidence type="ECO:0000313" key="8">
    <source>
        <dbReference type="Proteomes" id="UP000248480"/>
    </source>
</evidence>
<evidence type="ECO:0000256" key="1">
    <source>
        <dbReference type="ARBA" id="ARBA00004167"/>
    </source>
</evidence>
<dbReference type="SUPFAM" id="SSF48726">
    <property type="entry name" value="Immunoglobulin"/>
    <property type="match status" value="1"/>
</dbReference>
<dbReference type="STRING" id="127582.A0A2Y9QCX5"/>